<protein>
    <submittedName>
        <fullName evidence="4">Glutamine-rich protein 2</fullName>
    </submittedName>
</protein>
<proteinExistence type="predicted"/>
<dbReference type="InterPro" id="IPR032013">
    <property type="entry name" value="DUF4795"/>
</dbReference>
<organism evidence="4">
    <name type="scientific">Lygus hesperus</name>
    <name type="common">Western plant bug</name>
    <dbReference type="NCBI Taxonomy" id="30085"/>
    <lineage>
        <taxon>Eukaryota</taxon>
        <taxon>Metazoa</taxon>
        <taxon>Ecdysozoa</taxon>
        <taxon>Arthropoda</taxon>
        <taxon>Hexapoda</taxon>
        <taxon>Insecta</taxon>
        <taxon>Pterygota</taxon>
        <taxon>Neoptera</taxon>
        <taxon>Paraneoptera</taxon>
        <taxon>Hemiptera</taxon>
        <taxon>Heteroptera</taxon>
        <taxon>Panheteroptera</taxon>
        <taxon>Cimicomorpha</taxon>
        <taxon>Miridae</taxon>
        <taxon>Mirini</taxon>
        <taxon>Lygus</taxon>
    </lineage>
</organism>
<evidence type="ECO:0000256" key="2">
    <source>
        <dbReference type="SAM" id="MobiDB-lite"/>
    </source>
</evidence>
<reference evidence="4" key="2">
    <citation type="submission" date="2014-07" db="EMBL/GenBank/DDBJ databases">
        <authorList>
            <person name="Hull J."/>
        </authorList>
    </citation>
    <scope>NUCLEOTIDE SEQUENCE</scope>
</reference>
<feature type="non-terminal residue" evidence="4">
    <location>
        <position position="805"/>
    </location>
</feature>
<evidence type="ECO:0000256" key="1">
    <source>
        <dbReference type="SAM" id="Coils"/>
    </source>
</evidence>
<accession>A0A0A9X750</accession>
<dbReference type="PANTHER" id="PTHR47080">
    <property type="entry name" value="CHROMOSOME 16 OPEN READING FRAME 96"/>
    <property type="match status" value="1"/>
</dbReference>
<evidence type="ECO:0000313" key="4">
    <source>
        <dbReference type="EMBL" id="JAG16547.1"/>
    </source>
</evidence>
<feature type="region of interest" description="Disordered" evidence="2">
    <location>
        <begin position="782"/>
        <end position="805"/>
    </location>
</feature>
<sequence length="805" mass="89173">MPSAVLKMPDLLNIACDLTEKAGPDLLRTALLAMVNHLSMKDLKIEFRGTDAKKIEELAKQSKSDDGRAINVQVVSDAAMKDAESAMAESIGSSDGIGKKVEEDFVIVENGIVRESVKRRSISVSSLMRLESKVRGLQAQLEALHSTNLPTDDALLEATRSKQEAKPITDLMQSLNITKRMSGAEEGLDKLASLLETVAREYSDLKQIIDKMQGELGDNVADTMETIKMAAKYAKNIRPREELLGKYRAGRRDDWTSTESSAIFKTAVGKAVGMVEGLFGATPSAGSPGAQLTTESTVGSSQVINPPSVMPSATKLTAESKSVQSSMMTKSQTIPSSQQQIQSTIIDGSLSSQVVQPESTLEPSSFMAVIPRMRPEDKIDPDNINKLLAQHEFIKKNMEFMNAQINTLAEFADNILPEILAGLPHATELRKRIAELQKDTKPSCPDGPEDVDDVIVTSKDITERMEGAEARLIKHQAKLKRQDMMIAEKTLDLDHRIGKLTKSLGDIVDVLGLKKHKHKPKEEEEMDQLFGKIGNVEEALIEIGCATQNLLDDKEYKMTLLENLTEELKLLKTLKLDRFEMEDILANKADCDELNKKVPLDRFDEVTNDLARGIDEALNKVSAQESLLASTLIDIQAAIETKFDKAEVEALKEEITNQIQALKDELSKLAAFKEGKVAAGGKKKFITDVNCLSCDRNVSMPTETDVPCIPAMADLTHMRSIRPFITYELEYLRKMKIKDPEIIKYIEYEELFRRYKLKATDSYENLASVPHLKNRYCGGAHTTTGPQQKVPHTGHFDLKSGINKN</sequence>
<dbReference type="Pfam" id="PF16043">
    <property type="entry name" value="DUF4795"/>
    <property type="match status" value="1"/>
</dbReference>
<name>A0A0A9X750_LYGHE</name>
<dbReference type="PANTHER" id="PTHR47080:SF1">
    <property type="entry name" value="CHROMOSOME 16 OPEN READING FRAME 96"/>
    <property type="match status" value="1"/>
</dbReference>
<gene>
    <name evidence="4" type="primary">QRICH2_4</name>
    <name evidence="4" type="ORF">CM83_14405</name>
</gene>
<evidence type="ECO:0000259" key="3">
    <source>
        <dbReference type="Pfam" id="PF16043"/>
    </source>
</evidence>
<keyword evidence="1" id="KW-0175">Coiled coil</keyword>
<feature type="coiled-coil region" evidence="1">
    <location>
        <begin position="645"/>
        <end position="672"/>
    </location>
</feature>
<feature type="domain" description="DUF4795" evidence="3">
    <location>
        <begin position="521"/>
        <end position="723"/>
    </location>
</feature>
<reference evidence="4" key="1">
    <citation type="journal article" date="2014" name="PLoS ONE">
        <title>Transcriptome-Based Identification of ABC Transporters in the Western Tarnished Plant Bug Lygus hesperus.</title>
        <authorList>
            <person name="Hull J.J."/>
            <person name="Chaney K."/>
            <person name="Geib S.M."/>
            <person name="Fabrick J.A."/>
            <person name="Brent C.S."/>
            <person name="Walsh D."/>
            <person name="Lavine L.C."/>
        </authorList>
    </citation>
    <scope>NUCLEOTIDE SEQUENCE</scope>
</reference>
<dbReference type="AlphaFoldDB" id="A0A0A9X750"/>
<dbReference type="EMBL" id="GBHO01027057">
    <property type="protein sequence ID" value="JAG16547.1"/>
    <property type="molecule type" value="Transcribed_RNA"/>
</dbReference>